<dbReference type="InterPro" id="IPR052634">
    <property type="entry name" value="Sperm_flagellar-bone_growth"/>
</dbReference>
<dbReference type="Gene3D" id="1.10.418.10">
    <property type="entry name" value="Calponin-like domain"/>
    <property type="match status" value="1"/>
</dbReference>
<dbReference type="Pfam" id="PF00406">
    <property type="entry name" value="ADK"/>
    <property type="match status" value="1"/>
</dbReference>
<feature type="compositionally biased region" description="Basic and acidic residues" evidence="1">
    <location>
        <begin position="1274"/>
        <end position="1288"/>
    </location>
</feature>
<feature type="compositionally biased region" description="Basic and acidic residues" evidence="1">
    <location>
        <begin position="627"/>
        <end position="637"/>
    </location>
</feature>
<sequence length="1819" mass="210471">MSEILCQWLNQELKVSQTVSPKSFAKLFSSGYLIGEVLNKFELQDDFSEFSESRVSSVKLNNFSRLEPTLHLLGVQFDQNVAHSIITEKPGAATKLLYQLYTALQKKKKSGLTGMEMQTMQPLTNLRLQNMKSDSFRERLKNLIPRQTDFNLMRVTYRFQEKHKHMKEDLDYVHSQQLERFQKLQEEQRCFKIEKQRVSRRRQNEIMAQIQAAIIQIPKPTSNCTVKALEVQKMMKKKKEAEDVANEIKKFEALIKKDLQAKESASKTSLDTAGQTTTDLLNTYSDDEYIKKIQRRLEEDAFAREQREKRRRKLLMDQLIAHEAQEEAYREEQLIHRLMRQSQQERRIAVQLMHVRHEKEVLWQNRIFKEKQYEERRLREFQDALDREAALAKQARIDFQEQIHREKKVHEQIAVERAQALYKKHYSMCAEILDQILDLSTKVADYRMLTNNMIPYKFMHDWKELFFSGKPIYEQASLKPLPAHPSAEQLVELEKRDLLDNNDYEEYKNMVGEWTLPEEMVDNLPPSNNCILGHVLHRLFEKSLPPHLESTASGFPSFAIKGCLLGKTFSGKTTILKSLQKVFPIQILSIDTLVQEAIQAFHDDERISEAPPIQKEDEEEALPVLQEDSKESQDPQKEFSAGPVSDEVRPETEGKTTYSTDTDKTPKAEEVKSSDDVSKLTVRAQLGEKSEELLKKGKSIPDTLLIDIMVNAINEIPVNQGWVLDGFPMTLNQAQLLDEALTGCNRNLVEMERKKAQISTLVVDPTTSKEVPLPTPAFDFVILLDISDIFLLSRMNYVIAEEFSYKIAHGDISQHVAAENQDMYVDQYLRDQIQHRITGFLDNWPLLEQWFSEPENILIKVNAEIDKEFLYQTVKDIFTNEIVKKKNKVEKELEEKEAEKNAAASLAEPTPPPPPLEPEKEKEIHPHHEPSKTTAAKGKPQSETSHGKQESLQEGKGKKGETALKRKGSPKGKSPGGKTPVKKSPVTSTDISPTPVVPLPPKPGSEEWVYVDEPIPEELPSFLVPYWKLIENSYIITIKTALRHLREYQKTVFVHLHEIRTSFQEFLRRPDYKQDFVAQWQADFNSLPDDLWDDEETKAELHQRVNDLRDRLWDICDTQKEDAEQERLDIINESWLQDSLGITINHFFTLMQAEMNRFQDTKRLLQDYYRGMECKIPIDDNKRFTRIPLVQLDSKDVLENQLRIPLVPRISISPDAVINKPKTKTILKGKIDYSLENLELNFEADEKLIMDTWQQASLAISHMVAAEIHQRLMEEEKENQPADPKEKSPQTGANKKAKKEPPKKKKEDKKTKGKSSPTAEVAPVIVTAEEIAEVEKKNELRLKIKEEHLAALQFEEKATQFRLELIKAKALAVLEDLVTKVVNVYKLLEKWLGERYLNEMASIEKLTEVARYHIETSTKIQNELYLSQEDFFINGDIKVFADPPPPVRPPPVEKEENGTLTIEQLDNLRDQFLDMAPKGMIGNKAFTDILLDLVTLNLGTNTFPSSWMHLTLPELQELTSLLTVNSEFVDWRKFLLVAAMPWPIPLEEELLEILHRFKAVDEEQKGTITFEQYIQAGLWFTGDEDIKIPENPLEPLPFNRQEHLIEFFFRIFANYEKNPPQLDYTEMLLYFACHPDSVEGVYRALSVAIGSHVFREVEISIPIAEKTSSYTDMSPVEEFTEFDEHVAREERELKEEREEREQKKEEIPENANSEKISLETLLKVFRGGSEAQDVNRFGSLLKLENIYAESFIKTFQDLGAKNLEPIEVAVLLKHPFIQDLISNYSDYKIPDIKMILQRSEHVQGSDGERSSSRLTEEKK</sequence>
<feature type="region of interest" description="Disordered" evidence="1">
    <location>
        <begin position="1274"/>
        <end position="1319"/>
    </location>
</feature>
<dbReference type="InterPro" id="IPR001715">
    <property type="entry name" value="CH_dom"/>
</dbReference>
<dbReference type="PROSITE" id="PS50222">
    <property type="entry name" value="EF_HAND_2"/>
    <property type="match status" value="1"/>
</dbReference>
<feature type="compositionally biased region" description="Basic and acidic residues" evidence="1">
    <location>
        <begin position="917"/>
        <end position="931"/>
    </location>
</feature>
<evidence type="ECO:0000256" key="1">
    <source>
        <dbReference type="SAM" id="MobiDB-lite"/>
    </source>
</evidence>
<dbReference type="GO" id="GO:0097225">
    <property type="term" value="C:sperm midpiece"/>
    <property type="evidence" value="ECO:0007669"/>
    <property type="project" value="TreeGrafter"/>
</dbReference>
<dbReference type="Pfam" id="PF22946">
    <property type="entry name" value="SPEF2_D5"/>
    <property type="match status" value="1"/>
</dbReference>
<dbReference type="Gene3D" id="3.40.50.300">
    <property type="entry name" value="P-loop containing nucleotide triphosphate hydrolases"/>
    <property type="match status" value="1"/>
</dbReference>
<dbReference type="GO" id="GO:0005737">
    <property type="term" value="C:cytoplasm"/>
    <property type="evidence" value="ECO:0007669"/>
    <property type="project" value="UniProtKB-ARBA"/>
</dbReference>
<dbReference type="GeneTree" id="ENSGT00390000008160"/>
<feature type="domain" description="Calponin-homology (CH)" evidence="2">
    <location>
        <begin position="1"/>
        <end position="105"/>
    </location>
</feature>
<dbReference type="PANTHER" id="PTHR14919:SF0">
    <property type="entry name" value="SPERM FLAGELLAR PROTEIN 2"/>
    <property type="match status" value="1"/>
</dbReference>
<evidence type="ECO:0000259" key="2">
    <source>
        <dbReference type="PROSITE" id="PS50021"/>
    </source>
</evidence>
<reference evidence="4" key="2">
    <citation type="submission" date="2025-08" db="UniProtKB">
        <authorList>
            <consortium name="Ensembl"/>
        </authorList>
    </citation>
    <scope>IDENTIFICATION</scope>
</reference>
<dbReference type="GO" id="GO:0002177">
    <property type="term" value="C:manchette"/>
    <property type="evidence" value="ECO:0007669"/>
    <property type="project" value="TreeGrafter"/>
</dbReference>
<dbReference type="InterPro" id="IPR002048">
    <property type="entry name" value="EF_hand_dom"/>
</dbReference>
<dbReference type="InterPro" id="IPR027417">
    <property type="entry name" value="P-loop_NTPase"/>
</dbReference>
<accession>A0A8C5VIN4</accession>
<reference evidence="4" key="3">
    <citation type="submission" date="2025-09" db="UniProtKB">
        <authorList>
            <consortium name="Ensembl"/>
        </authorList>
    </citation>
    <scope>IDENTIFICATION</scope>
</reference>
<dbReference type="GO" id="GO:0005509">
    <property type="term" value="F:calcium ion binding"/>
    <property type="evidence" value="ECO:0007669"/>
    <property type="project" value="InterPro"/>
</dbReference>
<dbReference type="InterPro" id="IPR054517">
    <property type="entry name" value="SPEF2_D5"/>
</dbReference>
<dbReference type="InterPro" id="IPR011992">
    <property type="entry name" value="EF-hand-dom_pair"/>
</dbReference>
<dbReference type="PANTHER" id="PTHR14919">
    <property type="entry name" value="KPL2-RELATED"/>
    <property type="match status" value="1"/>
</dbReference>
<evidence type="ECO:0000259" key="3">
    <source>
        <dbReference type="PROSITE" id="PS50222"/>
    </source>
</evidence>
<dbReference type="Pfam" id="PF24082">
    <property type="entry name" value="SPEF2_C"/>
    <property type="match status" value="1"/>
</dbReference>
<protein>
    <submittedName>
        <fullName evidence="4">Sperm flagellar 2</fullName>
    </submittedName>
</protein>
<feature type="compositionally biased region" description="Basic and acidic residues" evidence="1">
    <location>
        <begin position="945"/>
        <end position="964"/>
    </location>
</feature>
<dbReference type="Pfam" id="PF06294">
    <property type="entry name" value="CH_2"/>
    <property type="match status" value="1"/>
</dbReference>
<feature type="compositionally biased region" description="Basic residues" evidence="1">
    <location>
        <begin position="1295"/>
        <end position="1313"/>
    </location>
</feature>
<dbReference type="EMBL" id="ABDC03016441">
    <property type="status" value="NOT_ANNOTATED_CDS"/>
    <property type="molecule type" value="Genomic_DNA"/>
</dbReference>
<feature type="region of interest" description="Disordered" evidence="1">
    <location>
        <begin position="1799"/>
        <end position="1819"/>
    </location>
</feature>
<reference evidence="4" key="1">
    <citation type="submission" date="2016-12" db="EMBL/GenBank/DDBJ databases">
        <title>Mouse lemur reference genome and diversity panel.</title>
        <authorList>
            <person name="Harris R."/>
            <person name="Larsen P."/>
            <person name="Liu Y."/>
            <person name="Hughes D.S."/>
            <person name="Murali S."/>
            <person name="Raveendran M."/>
            <person name="Korchina V."/>
            <person name="Wang M."/>
            <person name="Jhangiani S."/>
            <person name="Bandaranaike D."/>
            <person name="Bellair M."/>
            <person name="Blankenburg K."/>
            <person name="Chao H."/>
            <person name="Dahdouli M."/>
            <person name="Dinh H."/>
            <person name="Doddapaneni H."/>
            <person name="English A."/>
            <person name="Firestine M."/>
            <person name="Gnanaolivu R."/>
            <person name="Gross S."/>
            <person name="Hernandez B."/>
            <person name="Javaid M."/>
            <person name="Jayaseelan J."/>
            <person name="Jones J."/>
            <person name="Khan Z."/>
            <person name="Kovar C."/>
            <person name="Kurapati P."/>
            <person name="Le B."/>
            <person name="Lee S."/>
            <person name="Li M."/>
            <person name="Mathew T."/>
            <person name="Narasimhan A."/>
            <person name="Ngo D."/>
            <person name="Nguyen L."/>
            <person name="Okwuonu G."/>
            <person name="Ongeri F."/>
            <person name="Osuji N."/>
            <person name="Pu L.-L."/>
            <person name="Puazo M."/>
            <person name="Quiroz J."/>
            <person name="Raj R."/>
            <person name="Rajbhandari K."/>
            <person name="Reid J.G."/>
            <person name="Santibanez J."/>
            <person name="Sexton D."/>
            <person name="Skinner E."/>
            <person name="Vee V."/>
            <person name="Weissenberger G."/>
            <person name="Wu Y."/>
            <person name="Xin Y."/>
            <person name="Han Y."/>
            <person name="Campbell C."/>
            <person name="Brown A."/>
            <person name="Sullivan B."/>
            <person name="Shelton J."/>
            <person name="Brown S."/>
            <person name="Dudchenko O."/>
            <person name="Machol I."/>
            <person name="Durand N."/>
            <person name="Shamim M."/>
            <person name="Lieberman A."/>
            <person name="Muzny D.M."/>
            <person name="Richards S."/>
            <person name="Yoder A."/>
            <person name="Worley K.C."/>
            <person name="Rogers J."/>
            <person name="Gibbs R.A."/>
        </authorList>
    </citation>
    <scope>NUCLEOTIDE SEQUENCE [LARGE SCALE GENOMIC DNA]</scope>
</reference>
<dbReference type="InterPro" id="IPR010441">
    <property type="entry name" value="CH_2"/>
</dbReference>
<organism evidence="4 5">
    <name type="scientific">Microcebus murinus</name>
    <name type="common">Gray mouse lemur</name>
    <name type="synonym">Lemur murinus</name>
    <dbReference type="NCBI Taxonomy" id="30608"/>
    <lineage>
        <taxon>Eukaryota</taxon>
        <taxon>Metazoa</taxon>
        <taxon>Chordata</taxon>
        <taxon>Craniata</taxon>
        <taxon>Vertebrata</taxon>
        <taxon>Euteleostomi</taxon>
        <taxon>Mammalia</taxon>
        <taxon>Eutheria</taxon>
        <taxon>Euarchontoglires</taxon>
        <taxon>Primates</taxon>
        <taxon>Strepsirrhini</taxon>
        <taxon>Lemuriformes</taxon>
        <taxon>Cheirogaleidae</taxon>
        <taxon>Microcebus</taxon>
    </lineage>
</organism>
<dbReference type="Ensembl" id="ENSMICT00000035249.2">
    <property type="protein sequence ID" value="ENSMICP00000021358.1"/>
    <property type="gene ID" value="ENSMICG00000001636.3"/>
</dbReference>
<dbReference type="InterPro" id="IPR036872">
    <property type="entry name" value="CH_dom_sf"/>
</dbReference>
<dbReference type="Proteomes" id="UP000694394">
    <property type="component" value="Chromosome 12"/>
</dbReference>
<feature type="region of interest" description="Disordered" evidence="1">
    <location>
        <begin position="625"/>
        <end position="677"/>
    </location>
</feature>
<dbReference type="GO" id="GO:0007288">
    <property type="term" value="P:sperm axoneme assembly"/>
    <property type="evidence" value="ECO:0007669"/>
    <property type="project" value="TreeGrafter"/>
</dbReference>
<feature type="compositionally biased region" description="Low complexity" evidence="1">
    <location>
        <begin position="971"/>
        <end position="985"/>
    </location>
</feature>
<evidence type="ECO:0000313" key="5">
    <source>
        <dbReference type="Proteomes" id="UP000694394"/>
    </source>
</evidence>
<feature type="region of interest" description="Disordered" evidence="1">
    <location>
        <begin position="894"/>
        <end position="1003"/>
    </location>
</feature>
<dbReference type="SUPFAM" id="SSF47473">
    <property type="entry name" value="EF-hand"/>
    <property type="match status" value="1"/>
</dbReference>
<name>A0A8C5VIN4_MICMU</name>
<feature type="compositionally biased region" description="Basic and acidic residues" evidence="1">
    <location>
        <begin position="1692"/>
        <end position="1707"/>
    </location>
</feature>
<evidence type="ECO:0000313" key="4">
    <source>
        <dbReference type="Ensembl" id="ENSMICP00000021358.1"/>
    </source>
</evidence>
<gene>
    <name evidence="4" type="primary">SPEF2</name>
</gene>
<feature type="compositionally biased region" description="Basic and acidic residues" evidence="1">
    <location>
        <begin position="661"/>
        <end position="677"/>
    </location>
</feature>
<dbReference type="PROSITE" id="PS50021">
    <property type="entry name" value="CH"/>
    <property type="match status" value="1"/>
</dbReference>
<dbReference type="SUPFAM" id="SSF52540">
    <property type="entry name" value="P-loop containing nucleoside triphosphate hydrolases"/>
    <property type="match status" value="1"/>
</dbReference>
<keyword evidence="5" id="KW-1185">Reference proteome</keyword>
<dbReference type="InterPro" id="IPR056199">
    <property type="entry name" value="SPEF2_C"/>
</dbReference>
<feature type="domain" description="EF-hand" evidence="3">
    <location>
        <begin position="1548"/>
        <end position="1583"/>
    </location>
</feature>
<proteinExistence type="predicted"/>
<feature type="region of interest" description="Disordered" evidence="1">
    <location>
        <begin position="1692"/>
        <end position="1711"/>
    </location>
</feature>